<name>A0A5B7GLK3_PORTR</name>
<gene>
    <name evidence="1" type="ORF">E2C01_052304</name>
</gene>
<sequence length="132" mass="14823">MARLGLYHDVAPLTHRHMDPRRLWRTSQHGSFATNLAFTLSNCTQNRWWVSMATSEHLAALEGCEGPTGCSWEEFTQVLSGSLHCDLDIICAVTPFMTTSEYLRSVPSCISTSQLPLHVHQSSHITFVFTKS</sequence>
<dbReference type="InterPro" id="IPR029033">
    <property type="entry name" value="His_PPase_superfam"/>
</dbReference>
<proteinExistence type="predicted"/>
<dbReference type="Proteomes" id="UP000324222">
    <property type="component" value="Unassembled WGS sequence"/>
</dbReference>
<dbReference type="Gene3D" id="3.40.50.1240">
    <property type="entry name" value="Phosphoglycerate mutase-like"/>
    <property type="match status" value="1"/>
</dbReference>
<organism evidence="1 2">
    <name type="scientific">Portunus trituberculatus</name>
    <name type="common">Swimming crab</name>
    <name type="synonym">Neptunus trituberculatus</name>
    <dbReference type="NCBI Taxonomy" id="210409"/>
    <lineage>
        <taxon>Eukaryota</taxon>
        <taxon>Metazoa</taxon>
        <taxon>Ecdysozoa</taxon>
        <taxon>Arthropoda</taxon>
        <taxon>Crustacea</taxon>
        <taxon>Multicrustacea</taxon>
        <taxon>Malacostraca</taxon>
        <taxon>Eumalacostraca</taxon>
        <taxon>Eucarida</taxon>
        <taxon>Decapoda</taxon>
        <taxon>Pleocyemata</taxon>
        <taxon>Brachyura</taxon>
        <taxon>Eubrachyura</taxon>
        <taxon>Portunoidea</taxon>
        <taxon>Portunidae</taxon>
        <taxon>Portuninae</taxon>
        <taxon>Portunus</taxon>
    </lineage>
</organism>
<comment type="caution">
    <text evidence="1">The sequence shown here is derived from an EMBL/GenBank/DDBJ whole genome shotgun (WGS) entry which is preliminary data.</text>
</comment>
<dbReference type="OrthoDB" id="6509975at2759"/>
<dbReference type="AlphaFoldDB" id="A0A5B7GLK3"/>
<dbReference type="GO" id="GO:0003993">
    <property type="term" value="F:acid phosphatase activity"/>
    <property type="evidence" value="ECO:0007669"/>
    <property type="project" value="TreeGrafter"/>
</dbReference>
<evidence type="ECO:0000313" key="1">
    <source>
        <dbReference type="EMBL" id="MPC58305.1"/>
    </source>
</evidence>
<dbReference type="GO" id="GO:0052745">
    <property type="term" value="F:inositol phosphate phosphatase activity"/>
    <property type="evidence" value="ECO:0007669"/>
    <property type="project" value="TreeGrafter"/>
</dbReference>
<reference evidence="1 2" key="1">
    <citation type="submission" date="2019-05" db="EMBL/GenBank/DDBJ databases">
        <title>Another draft genome of Portunus trituberculatus and its Hox gene families provides insights of decapod evolution.</title>
        <authorList>
            <person name="Jeong J.-H."/>
            <person name="Song I."/>
            <person name="Kim S."/>
            <person name="Choi T."/>
            <person name="Kim D."/>
            <person name="Ryu S."/>
            <person name="Kim W."/>
        </authorList>
    </citation>
    <scope>NUCLEOTIDE SEQUENCE [LARGE SCALE GENOMIC DNA]</scope>
    <source>
        <tissue evidence="1">Muscle</tissue>
    </source>
</reference>
<keyword evidence="2" id="KW-1185">Reference proteome</keyword>
<dbReference type="PANTHER" id="PTHR20963">
    <property type="entry name" value="MULTIPLE INOSITOL POLYPHOSPHATE PHOSPHATASE-RELATED"/>
    <property type="match status" value="1"/>
</dbReference>
<accession>A0A5B7GLK3</accession>
<evidence type="ECO:0000313" key="2">
    <source>
        <dbReference type="Proteomes" id="UP000324222"/>
    </source>
</evidence>
<dbReference type="SUPFAM" id="SSF53254">
    <property type="entry name" value="Phosphoglycerate mutase-like"/>
    <property type="match status" value="1"/>
</dbReference>
<dbReference type="EMBL" id="VSRR010015554">
    <property type="protein sequence ID" value="MPC58305.1"/>
    <property type="molecule type" value="Genomic_DNA"/>
</dbReference>
<dbReference type="PANTHER" id="PTHR20963:SF51">
    <property type="entry name" value="MULTIPLE INOSITOL POLYPHOSPHATE PHOSPHATASE 1"/>
    <property type="match status" value="1"/>
</dbReference>
<protein>
    <submittedName>
        <fullName evidence="1">Uncharacterized protein</fullName>
    </submittedName>
</protein>